<dbReference type="SUPFAM" id="SSF53335">
    <property type="entry name" value="S-adenosyl-L-methionine-dependent methyltransferases"/>
    <property type="match status" value="1"/>
</dbReference>
<dbReference type="Proteomes" id="UP001205046">
    <property type="component" value="Unassembled WGS sequence"/>
</dbReference>
<name>A0ABT2HRL1_9MICC</name>
<keyword evidence="4" id="KW-1185">Reference proteome</keyword>
<dbReference type="EMBL" id="JALXMO010000021">
    <property type="protein sequence ID" value="MCT1607318.1"/>
    <property type="molecule type" value="Genomic_DNA"/>
</dbReference>
<dbReference type="Pfam" id="PF21302">
    <property type="entry name" value="Zn_ribbon_RlmA"/>
    <property type="match status" value="1"/>
</dbReference>
<dbReference type="InterPro" id="IPR048647">
    <property type="entry name" value="RlmA_N"/>
</dbReference>
<dbReference type="RefSeq" id="WP_260073268.1">
    <property type="nucleotide sequence ID" value="NZ_JALXMO010000021.1"/>
</dbReference>
<dbReference type="Pfam" id="PF13649">
    <property type="entry name" value="Methyltransf_25"/>
    <property type="match status" value="1"/>
</dbReference>
<evidence type="ECO:0000313" key="3">
    <source>
        <dbReference type="EMBL" id="MCT1607318.1"/>
    </source>
</evidence>
<comment type="caution">
    <text evidence="3">The sequence shown here is derived from an EMBL/GenBank/DDBJ whole genome shotgun (WGS) entry which is preliminary data.</text>
</comment>
<feature type="domain" description="23S rRNA (guanine(745)-N(1))-methyltransferase N-terminal" evidence="2">
    <location>
        <begin position="13"/>
        <end position="52"/>
    </location>
</feature>
<protein>
    <submittedName>
        <fullName evidence="3">SAM-dependent methyltransferase</fullName>
    </submittedName>
</protein>
<dbReference type="GO" id="GO:0032259">
    <property type="term" value="P:methylation"/>
    <property type="evidence" value="ECO:0007669"/>
    <property type="project" value="UniProtKB-KW"/>
</dbReference>
<keyword evidence="3" id="KW-0808">Transferase</keyword>
<gene>
    <name evidence="3" type="ORF">M3B43_08265</name>
</gene>
<dbReference type="InterPro" id="IPR016718">
    <property type="entry name" value="rRNA_m1G-MeTrfase_A_prd"/>
</dbReference>
<reference evidence="3 4" key="1">
    <citation type="submission" date="2022-04" db="EMBL/GenBank/DDBJ databases">
        <title>Human microbiome associated bacterial genomes.</title>
        <authorList>
            <person name="Sandstrom S."/>
            <person name="Salamzade R."/>
            <person name="Kalan L.R."/>
        </authorList>
    </citation>
    <scope>NUCLEOTIDE SEQUENCE [LARGE SCALE GENOMIC DNA]</scope>
    <source>
        <strain evidence="4">p3-SID767</strain>
    </source>
</reference>
<keyword evidence="3" id="KW-0489">Methyltransferase</keyword>
<dbReference type="GO" id="GO:0008168">
    <property type="term" value="F:methyltransferase activity"/>
    <property type="evidence" value="ECO:0007669"/>
    <property type="project" value="UniProtKB-KW"/>
</dbReference>
<dbReference type="CDD" id="cd02440">
    <property type="entry name" value="AdoMet_MTases"/>
    <property type="match status" value="1"/>
</dbReference>
<evidence type="ECO:0000259" key="2">
    <source>
        <dbReference type="Pfam" id="PF21302"/>
    </source>
</evidence>
<proteinExistence type="predicted"/>
<sequence length="283" mass="30700">MTDQGPLQQWPVRCPHCAEQLVVDYKDSRLRGLHCPTGHSFDAARQGYVNLLAGKAVKFTPDSAQMIMSRERVQDAGIFSTVTAALSDSAAAADPTLIVDCGAGTGHYLHQLLDAHPTSRGIAVDLSPAGLKRAAKHPRSLALAWDLWQPLPLADSSTDLLINVFAPRNPAEYRRVLTPKGRAVVVIPRPGHLHELRGSGLLGQRADKREQLIAQMAPHFGEPITIHIAASSPQVSPELAADLIFMGPAGHHRDSAELLRLVEQHPVSTISVDVELLTWQNQP</sequence>
<evidence type="ECO:0000313" key="4">
    <source>
        <dbReference type="Proteomes" id="UP001205046"/>
    </source>
</evidence>
<feature type="domain" description="Methyltransferase" evidence="1">
    <location>
        <begin position="98"/>
        <end position="181"/>
    </location>
</feature>
<dbReference type="PIRSF" id="PIRSF018249">
    <property type="entry name" value="MyrA_prd"/>
    <property type="match status" value="1"/>
</dbReference>
<organism evidence="3 4">
    <name type="scientific">Nesterenkonia massiliensis</name>
    <dbReference type="NCBI Taxonomy" id="1232429"/>
    <lineage>
        <taxon>Bacteria</taxon>
        <taxon>Bacillati</taxon>
        <taxon>Actinomycetota</taxon>
        <taxon>Actinomycetes</taxon>
        <taxon>Micrococcales</taxon>
        <taxon>Micrococcaceae</taxon>
        <taxon>Nesterenkonia</taxon>
    </lineage>
</organism>
<evidence type="ECO:0000259" key="1">
    <source>
        <dbReference type="Pfam" id="PF13649"/>
    </source>
</evidence>
<dbReference type="Gene3D" id="3.40.50.150">
    <property type="entry name" value="Vaccinia Virus protein VP39"/>
    <property type="match status" value="1"/>
</dbReference>
<dbReference type="InterPro" id="IPR029063">
    <property type="entry name" value="SAM-dependent_MTases_sf"/>
</dbReference>
<accession>A0ABT2HRL1</accession>
<dbReference type="InterPro" id="IPR041698">
    <property type="entry name" value="Methyltransf_25"/>
</dbReference>